<sequence>MTRIARLVSAETQTSRTLQMASLCCSSLAAATIIKDEKKVESKSEKTKPQIQYGVEDVPAPHLCLLFGLQQLFLSISSTITVPLVVSVNICIGDLYVEKAKLMSTFLFMCGVCTILQCLIGVRLPILQGGCHKFLPAIAALMSLETWKCPDMSPYTAANSTLDPGEVWKPRIREIQGGIMVASLFQILVGSTGLLGVLLQYIGPITVVPTVSLVGFSLIEVAQKFCQAHWGISAFTVGLLFLFSLYLTNVNVPFPAYSRQDGCHIIRYPLFKLMPVILAVVIAWGLCALLTVFDVAPASLRTDAKSVVLESADWFFFPYPGQWGVPTVSVAGVIAMLAVTISSVIESVGVFYACARTCEVPPPPAHAVNRGIAVEGIGSLFSGAVGSGGATTSYSQNVGAIGFTRVASRSAFYVAGAVFLLGGIVGKVGAFLTTVPDPVLGGIVLVSFGMVTSVGLAALSFIDMSSARNMTIIGTSLLVGLMIPRFIEQHPTAINTGIPDLDRVIAVVLGTSMFVGGVMAFLLDNTVPGTIEERGIEKWRCETEFETEINEEDVDTGNQSQQDDDKKQESEAENATKIPNGSNNETKPTHIDIPTDEAILAQGSRKRNGDIQKMTPSQETKQNKRSIYDIPLITPYLEKLPFTRYMPFLPNFAFSQFSFSCKKCKGCRRNKWKPSPIVLTSSAGVGDQFSS</sequence>
<dbReference type="GO" id="GO:0022857">
    <property type="term" value="F:transmembrane transporter activity"/>
    <property type="evidence" value="ECO:0007669"/>
    <property type="project" value="InterPro"/>
</dbReference>
<evidence type="ECO:0000256" key="6">
    <source>
        <dbReference type="SAM" id="MobiDB-lite"/>
    </source>
</evidence>
<feature type="transmembrane region" description="Helical" evidence="7">
    <location>
        <begin position="503"/>
        <end position="523"/>
    </location>
</feature>
<evidence type="ECO:0000313" key="9">
    <source>
        <dbReference type="Proteomes" id="UP000678393"/>
    </source>
</evidence>
<keyword evidence="4 7" id="KW-1133">Transmembrane helix</keyword>
<dbReference type="GO" id="GO:0016020">
    <property type="term" value="C:membrane"/>
    <property type="evidence" value="ECO:0007669"/>
    <property type="project" value="UniProtKB-SubCell"/>
</dbReference>
<feature type="transmembrane region" description="Helical" evidence="7">
    <location>
        <begin position="179"/>
        <end position="202"/>
    </location>
</feature>
<comment type="subcellular location">
    <subcellularLocation>
        <location evidence="1">Membrane</location>
        <topology evidence="1">Multi-pass membrane protein</topology>
    </subcellularLocation>
</comment>
<gene>
    <name evidence="8" type="ORF">CUNI_LOCUS3518</name>
</gene>
<organism evidence="8 9">
    <name type="scientific">Candidula unifasciata</name>
    <dbReference type="NCBI Taxonomy" id="100452"/>
    <lineage>
        <taxon>Eukaryota</taxon>
        <taxon>Metazoa</taxon>
        <taxon>Spiralia</taxon>
        <taxon>Lophotrochozoa</taxon>
        <taxon>Mollusca</taxon>
        <taxon>Gastropoda</taxon>
        <taxon>Heterobranchia</taxon>
        <taxon>Euthyneura</taxon>
        <taxon>Panpulmonata</taxon>
        <taxon>Eupulmonata</taxon>
        <taxon>Stylommatophora</taxon>
        <taxon>Helicina</taxon>
        <taxon>Helicoidea</taxon>
        <taxon>Geomitridae</taxon>
        <taxon>Candidula</taxon>
    </lineage>
</organism>
<keyword evidence="5 7" id="KW-0472">Membrane</keyword>
<feature type="region of interest" description="Disordered" evidence="6">
    <location>
        <begin position="547"/>
        <end position="623"/>
    </location>
</feature>
<keyword evidence="3 7" id="KW-0812">Transmembrane</keyword>
<evidence type="ECO:0008006" key="10">
    <source>
        <dbReference type="Google" id="ProtNLM"/>
    </source>
</evidence>
<evidence type="ECO:0000256" key="1">
    <source>
        <dbReference type="ARBA" id="ARBA00004141"/>
    </source>
</evidence>
<dbReference type="Pfam" id="PF00860">
    <property type="entry name" value="Xan_ur_permease"/>
    <property type="match status" value="1"/>
</dbReference>
<evidence type="ECO:0000256" key="7">
    <source>
        <dbReference type="SAM" id="Phobius"/>
    </source>
</evidence>
<evidence type="ECO:0000256" key="4">
    <source>
        <dbReference type="ARBA" id="ARBA00022989"/>
    </source>
</evidence>
<feature type="transmembrane region" description="Helical" evidence="7">
    <location>
        <begin position="72"/>
        <end position="96"/>
    </location>
</feature>
<dbReference type="InterPro" id="IPR006043">
    <property type="entry name" value="NCS2"/>
</dbReference>
<feature type="transmembrane region" description="Helical" evidence="7">
    <location>
        <begin position="411"/>
        <end position="433"/>
    </location>
</feature>
<dbReference type="Proteomes" id="UP000678393">
    <property type="component" value="Unassembled WGS sequence"/>
</dbReference>
<evidence type="ECO:0000313" key="8">
    <source>
        <dbReference type="EMBL" id="CAG5117960.1"/>
    </source>
</evidence>
<dbReference type="EMBL" id="CAJHNH020000480">
    <property type="protein sequence ID" value="CAG5117960.1"/>
    <property type="molecule type" value="Genomic_DNA"/>
</dbReference>
<evidence type="ECO:0000256" key="3">
    <source>
        <dbReference type="ARBA" id="ARBA00022692"/>
    </source>
</evidence>
<dbReference type="NCBIfam" id="NF037981">
    <property type="entry name" value="NCS2_1"/>
    <property type="match status" value="1"/>
</dbReference>
<protein>
    <recommendedName>
        <fullName evidence="10">Solute carrier family 23 member 2</fullName>
    </recommendedName>
</protein>
<dbReference type="AlphaFoldDB" id="A0A8S3YSI6"/>
<dbReference type="OrthoDB" id="1641903at2759"/>
<feature type="transmembrane region" description="Helical" evidence="7">
    <location>
        <begin position="230"/>
        <end position="252"/>
    </location>
</feature>
<keyword evidence="9" id="KW-1185">Reference proteome</keyword>
<comment type="similarity">
    <text evidence="2">Belongs to the nucleobase:cation symporter-2 (NCS2) (TC 2.A.40) family.</text>
</comment>
<evidence type="ECO:0000256" key="5">
    <source>
        <dbReference type="ARBA" id="ARBA00023136"/>
    </source>
</evidence>
<feature type="transmembrane region" description="Helical" evidence="7">
    <location>
        <begin position="273"/>
        <end position="293"/>
    </location>
</feature>
<dbReference type="PANTHER" id="PTHR11119">
    <property type="entry name" value="XANTHINE-URACIL / VITAMIN C PERMEASE FAMILY MEMBER"/>
    <property type="match status" value="1"/>
</dbReference>
<feature type="transmembrane region" description="Helical" evidence="7">
    <location>
        <begin position="102"/>
        <end position="124"/>
    </location>
</feature>
<reference evidence="8" key="1">
    <citation type="submission" date="2021-04" db="EMBL/GenBank/DDBJ databases">
        <authorList>
            <consortium name="Molecular Ecology Group"/>
        </authorList>
    </citation>
    <scope>NUCLEOTIDE SEQUENCE</scope>
</reference>
<feature type="transmembrane region" description="Helical" evidence="7">
    <location>
        <begin position="439"/>
        <end position="462"/>
    </location>
</feature>
<name>A0A8S3YSI6_9EUPU</name>
<accession>A0A8S3YSI6</accession>
<feature type="compositionally biased region" description="Polar residues" evidence="6">
    <location>
        <begin position="577"/>
        <end position="586"/>
    </location>
</feature>
<proteinExistence type="inferred from homology"/>
<feature type="transmembrane region" description="Helical" evidence="7">
    <location>
        <begin position="323"/>
        <end position="345"/>
    </location>
</feature>
<comment type="caution">
    <text evidence="8">The sequence shown here is derived from an EMBL/GenBank/DDBJ whole genome shotgun (WGS) entry which is preliminary data.</text>
</comment>
<evidence type="ECO:0000256" key="2">
    <source>
        <dbReference type="ARBA" id="ARBA00008821"/>
    </source>
</evidence>